<feature type="domain" description="C2H2-type" evidence="3">
    <location>
        <begin position="3093"/>
        <end position="3122"/>
    </location>
</feature>
<feature type="compositionally biased region" description="Basic and acidic residues" evidence="2">
    <location>
        <begin position="782"/>
        <end position="805"/>
    </location>
</feature>
<feature type="region of interest" description="Disordered" evidence="2">
    <location>
        <begin position="1532"/>
        <end position="1551"/>
    </location>
</feature>
<feature type="compositionally biased region" description="Basic residues" evidence="2">
    <location>
        <begin position="1653"/>
        <end position="1662"/>
    </location>
</feature>
<accession>A0AAR5NZ65</accession>
<feature type="compositionally biased region" description="Low complexity" evidence="2">
    <location>
        <begin position="3886"/>
        <end position="3897"/>
    </location>
</feature>
<feature type="region of interest" description="Disordered" evidence="2">
    <location>
        <begin position="3518"/>
        <end position="3548"/>
    </location>
</feature>
<feature type="domain" description="C2H2-type" evidence="3">
    <location>
        <begin position="101"/>
        <end position="129"/>
    </location>
</feature>
<feature type="region of interest" description="Disordered" evidence="2">
    <location>
        <begin position="216"/>
        <end position="242"/>
    </location>
</feature>
<feature type="region of interest" description="Disordered" evidence="2">
    <location>
        <begin position="2811"/>
        <end position="2856"/>
    </location>
</feature>
<feature type="compositionally biased region" description="Basic residues" evidence="2">
    <location>
        <begin position="3537"/>
        <end position="3546"/>
    </location>
</feature>
<evidence type="ECO:0000256" key="1">
    <source>
        <dbReference type="PROSITE-ProRule" id="PRU00042"/>
    </source>
</evidence>
<feature type="region of interest" description="Disordered" evidence="2">
    <location>
        <begin position="985"/>
        <end position="1104"/>
    </location>
</feature>
<feature type="compositionally biased region" description="Basic residues" evidence="2">
    <location>
        <begin position="1590"/>
        <end position="1606"/>
    </location>
</feature>
<feature type="compositionally biased region" description="Basic and acidic residues" evidence="2">
    <location>
        <begin position="1027"/>
        <end position="1037"/>
    </location>
</feature>
<proteinExistence type="predicted"/>
<feature type="region of interest" description="Disordered" evidence="2">
    <location>
        <begin position="1574"/>
        <end position="1614"/>
    </location>
</feature>
<feature type="compositionally biased region" description="Basic and acidic residues" evidence="2">
    <location>
        <begin position="3596"/>
        <end position="3609"/>
    </location>
</feature>
<dbReference type="EnsemblMetazoa" id="XM_019899163.1">
    <property type="protein sequence ID" value="XP_019754722.1"/>
    <property type="gene ID" value="LOC109533758"/>
</dbReference>
<feature type="region of interest" description="Disordered" evidence="2">
    <location>
        <begin position="1708"/>
        <end position="1727"/>
    </location>
</feature>
<dbReference type="GeneID" id="109533104"/>
<feature type="region of interest" description="Disordered" evidence="2">
    <location>
        <begin position="764"/>
        <end position="808"/>
    </location>
</feature>
<evidence type="ECO:0000313" key="5">
    <source>
        <dbReference type="Proteomes" id="UP000019118"/>
    </source>
</evidence>
<dbReference type="InterPro" id="IPR013087">
    <property type="entry name" value="Znf_C2H2_type"/>
</dbReference>
<feature type="compositionally biased region" description="Basic and acidic residues" evidence="2">
    <location>
        <begin position="1148"/>
        <end position="1174"/>
    </location>
</feature>
<feature type="compositionally biased region" description="Basic and acidic residues" evidence="2">
    <location>
        <begin position="1049"/>
        <end position="1067"/>
    </location>
</feature>
<dbReference type="PROSITE" id="PS50157">
    <property type="entry name" value="ZINC_FINGER_C2H2_2"/>
    <property type="match status" value="4"/>
</dbReference>
<feature type="compositionally biased region" description="Basic and acidic residues" evidence="2">
    <location>
        <begin position="1640"/>
        <end position="1649"/>
    </location>
</feature>
<feature type="region of interest" description="Disordered" evidence="2">
    <location>
        <begin position="1640"/>
        <end position="1666"/>
    </location>
</feature>
<feature type="region of interest" description="Disordered" evidence="2">
    <location>
        <begin position="913"/>
        <end position="961"/>
    </location>
</feature>
<feature type="compositionally biased region" description="Polar residues" evidence="2">
    <location>
        <begin position="843"/>
        <end position="874"/>
    </location>
</feature>
<feature type="domain" description="C2H2-type" evidence="3">
    <location>
        <begin position="653"/>
        <end position="676"/>
    </location>
</feature>
<feature type="compositionally biased region" description="Basic residues" evidence="2">
    <location>
        <begin position="3866"/>
        <end position="3883"/>
    </location>
</feature>
<feature type="compositionally biased region" description="Basic and acidic residues" evidence="2">
    <location>
        <begin position="2667"/>
        <end position="2676"/>
    </location>
</feature>
<name>A0AAR5NZ65_DENPD</name>
<dbReference type="SMART" id="SM00355">
    <property type="entry name" value="ZnF_C2H2"/>
    <property type="match status" value="6"/>
</dbReference>
<feature type="compositionally biased region" description="Basic and acidic residues" evidence="2">
    <location>
        <begin position="994"/>
        <end position="1006"/>
    </location>
</feature>
<keyword evidence="5" id="KW-1185">Reference proteome</keyword>
<feature type="compositionally biased region" description="Basic and acidic residues" evidence="2">
    <location>
        <begin position="2838"/>
        <end position="2852"/>
    </location>
</feature>
<feature type="region of interest" description="Disordered" evidence="2">
    <location>
        <begin position="3587"/>
        <end position="3619"/>
    </location>
</feature>
<protein>
    <recommendedName>
        <fullName evidence="3">C2H2-type domain-containing protein</fullName>
    </recommendedName>
</protein>
<keyword evidence="1" id="KW-0863">Zinc-finger</keyword>
<feature type="region of interest" description="Disordered" evidence="2">
    <location>
        <begin position="2696"/>
        <end position="2744"/>
    </location>
</feature>
<feature type="compositionally biased region" description="Polar residues" evidence="2">
    <location>
        <begin position="1539"/>
        <end position="1548"/>
    </location>
</feature>
<sequence>MVNSGSFDSADGNRNGKTRCTQAGEAALGSQSSSDADDEACKSGALKSADGDLPSQQSAIEPTPTKTTEINGPQQQQRLSTQAGFPAVDLVEDGAKQTRKLLCLYCERSFVSANLLQKHVERVHLVKSTRRVSARRQNTLSTTPCSHCDKLNANGHTLNDLFQHLVREHSAKYFGCLFCKERFRSSSSLSDHNIAQHFTEAPGLLKEPELIPRENEVSTKLTRSKVRNKPEEPLDVEENCGVSKRKKDTKLKELRTKKIAVKTSKIALKRSKRLQQQASEHEAQKKRRDRKSHYETSSSNKSLEKSKALCVNPYPEFDSYFRVKKITDHSIDNLKISSLTFDDVFDKAFFNRIKCNIEENLLNHIDGKLFKNEESENRISNFEKISSITQEVQSSSADNYGCDISLNAITPAPSLSLNSQFGEDFELQIEYGSKPSKKRPQVKSDEVHYKYFTRRKYQASILQQKENRDLSKLDMWTQMVVKDRQEKVINKQKNAKQIQEYVSCQEYISKAKREELNKILDRRGPFEDLKEEASKKAAFDKLNSSSGSDVSQEVFTDVREVVNDLLNRVYDAVKDDKDASDSSCIELDQRPIPEHLNLRRQTSSTQEEIDQSDKIALICSSQETENFELPTNTVRAKNELVELTGEWARSRMYICAACGGKFSNMKYMLEHKSLYHPNVWVQHYEFVGNQGELYRHLSIPGLGLMGVVEETIPCKQWKRSDARACTKCGKRCNNLGELHRHVLECGGDWTWMLARKKCKYRPFGTKSRRKRRGFEPKMQNKRKTEPSEKKTYKKPVEGPRQRPSDADTIQRMLANLPAKRSRRCIMSLSDVVFKSRKAEKRSANQPAAKSSKTIHNKQQADSGKTKGNQQRTSRALRSFNKVLSSRILDLSSSLMVKRKLKVLRNQRLSRNLAQSNEEVSEDGPPMDNEGEESSKKRKPAKKSLEGFKSPPDVKRTKSTKQLLAGRLNLKNFFPVKKKLVNAGKKTPQLDEDVSSDKPLDSFEQLKKNKKGGLKGFVRALSLRKRNTKDQEESEPTKKTWRLQPNENPPESKEETSKEPSPSREVNSKKRKLQRSFRNVLNKVKKLKTEKPKPENQPFLEEAPLQEDVEQVKVVTPAKLKDDSQDQEDFAPTAAKENPAIPETFFKLENQEEKSMQAKGNESFEGKLEQSDLKPESTALKIDTTVTPKCDPMISPSPKCKIRKPSRGLNDCIAMLTSKLHQKEDKMSSSLESLFSTSSVTSTEPRPESRFMLDSFPVPATVSRPKTLSPTVEETALDLSKKCCSTPNLTRIGEPSIEYFQPNLYGPSRTSVDDIIQQVVLNKLAAPASRSQLDDTIDSVVHSSLDWFEDKQQRRPKKPRRKKHDDSLITNIIFGKDKLIIAPFSDMENPLIAKIKQNEYLLARMNAESKADRTIEDSEKTEALQHLDEVIQHVSTASYEETATVSLPVESQPLEKFHLAPAVLETNLDHQLAIQEISEEHIASVANASSKEQPEMCSANEPTILENKAIVQSSDSEDEIPLAVIAKLDESQPVVDQEVSEPNESSCLLSSPDFLSEAKDVDALTTDSLKENIEEAENNASNEKVANENLKRKRRKKVLNNKKRSSRKSSLSKPTAFTSLAVEPAATDEIQFSETVKEFPVKSPHAEDALKLSQRTRRKSKSSRKIEPMENDLFKNFSLVINKKTKRIPPTSIVDDSVCDDLSDSDFFSKPNNSKGEDSSSEAPLNDSVEEMDMEIEDIPISSNIIERNKNIADGVTFEPPLGLVAAGTKIPCSVSTEEFLQKEMFAIASEEPKDVTSKAEETQSNQEANVPVRNELAQFNHGKKSRRSKARKVAARARTESRQSNKFNCLKLISSNEEPLAGLILDETKPDPPDNALQPIISTINLQPVENNGSISQLKETLSDLALLTSRADVSLCETLKEHEEITLAEPKEPVLASTQPAKNLEEKPGTNGTAFEMAKIADLNRIEKLMEDSDFVDRLIESKKALISEDADLWSNIQAFQQQPASEKFAELADNEQTKFQPLTESNVLTEIINTKDKSGRRSKPLEKPTLVVVSEKSIEGEKWDDAEFSGASEANLDEINMKFAVDKPKENLQEPEKGQVLPVELPEVPFCNEASTKSRRPRKVINYNEDSLEKRAMETLQLADLKKSPTKKSRKCRKSAESLEVDLPDSVITDSVKKSQASLLEPACKAGDPGWKNHEETEAASEINSETAPITFKAVDFLEIPKLVVDIHHFDQIDHNLAFPSSGFENDNIQDPNLIITGSELSSSNKPEINDALLNVTESSDALSSEAPVSNLDTPLAKVLISVDEFGSQSTDAKSFEKSDFGSKTTIDEPCDSSSVEYEINSAPSDRVENSPLLIKFNRRCRKNVNYNEEALLNHVEYPVKPAKRKCRSKSATVSGGLSLLPVAKNAEDSAVTSEGVAAQEQPLQTIDDYTGATAAAEALHSCSPKVNEAVSLQEDPNELQGCAVVTENPPLLENSQNVEDHMELEAALVAKDVFEFEDSGDEADGFEINQNHLIKRSAGKDVEEALTVLEKSPREKYPKVKRGERQLKKVKKNNMDIDVANILASDRRPPRKSKAISKIAEDSELGIEAASCDQDKSLPVLQRVEDFPSLRTLNEDTAEKSSDINEEPDYNLPRGVEEPMEDVVLEQKSLPPTEQQLDAQRPDVPESERQIQLAQLNIKDLLFSSHAVPDSAYEPESGSSDQAGRTDKAKSKKKSKKSKHSKLQLFNSNNKPKKKSLLGKSLSITALKNVLNTFTKSSHSTNDILPLSEMISSSEMDIAPVLDEIDKSLECDDVYDFIEEDLKNRKSSKSRPRRAEPEGARPGKTKAKPTKSRECEEQNSTKDQKTNMLLLDEQVNDILNTPMGQYESNLLNELEVINNSLTSMSKERPSANGAVEADQAPELKEPTEQPEDQANEGLELRRSRRESRKVASYNENDLIDPIIDALESRRNRSARREKNPVKNDTAPQDKPKLSSEELFDLLKKSAVENESAIAPKPINSFLEDVNENSSNGAFQGISDEDDEDDYSVHTAATASSQNADKIYEFTEDTPENIKDLLGKSKKKVNLTPEAAQVDNGPCQTVLEKPNYCDICKKSFIRVENLIKHKTTLTHISKLSEIEAKEAEEKAKSVKQAEPREEINISDILQPSERTQIGFQGESPSLHNSHSLKLVDIISDVLNKPAMETYSADKQFNKESMDIRKYKSVGERKSFESDTLFSPSQYVPPTLSQTIILENQINLLENIIGNNLEHISTNKTSNFVEDLSSCSNGSHLEQAHQQNAPINSDSTDFVKPTQYEEISEDSTNGKVFEQRKTLNRDEELFLECCSLLKSGSEVSNSNFAKRMEKPIDEPVILEEKKLLQPAEEAHEYSANSRTPTPLGDTYDDEASNSNTISSNWHLKSEKPLDKNRSFSFGEVKSKEASGMSFGEMLTKGLRNQFEGFTKEFDRSNDSFAETFAENQLSMEERREDSDSSSTSRKIATKGARKVYEGLKVSIPTDDLNLDLLNTSKRSEFNSVAPAEDKVEQQSPSKPRSTRKSKPVKKSQVGSKLLFKVNKALCSSVPKEQEKLRLIDETLDSANVSESAYDFPKTPSERNTNEESHLGSDNDSSGYPDFIQEDVKSISSSSSVSTKQPEVAPENITKKKYQIMGKIFKNAAKSKMEDIDEDLRNIPEIPEMDNLELVENYVRSCQRVQSPYLPLPPPPPLEELPKKPKMSEEEMNILFDRLVGKETNETKPEKTPKSQKPKPSEPKKRNGKVKSRKRGRCNSGSSDDEFNISRTTKKRSNRKNNQEDSGINLELELKECIGVASRKSQRTCTSGKQNILLEYWSSDEEAFEAMLESHKIPVHNQEEKRKASEAAKLSRKVPVKKKPVPVRKPKPPSSTDSTGTTTASNRRKRAAANPLYHWSSSSEDESQSLIEIKPIREEYDEDDRPVQHGWIVGDSPKKLVTMLALTKGKKTDFDSVKEQGRKRTSNSNS</sequence>
<feature type="compositionally biased region" description="Basic and acidic residues" evidence="2">
    <location>
        <begin position="3731"/>
        <end position="3757"/>
    </location>
</feature>
<keyword evidence="1" id="KW-0862">Zinc</keyword>
<organism evidence="4 5">
    <name type="scientific">Dendroctonus ponderosae</name>
    <name type="common">Mountain pine beetle</name>
    <dbReference type="NCBI Taxonomy" id="77166"/>
    <lineage>
        <taxon>Eukaryota</taxon>
        <taxon>Metazoa</taxon>
        <taxon>Ecdysozoa</taxon>
        <taxon>Arthropoda</taxon>
        <taxon>Hexapoda</taxon>
        <taxon>Insecta</taxon>
        <taxon>Pterygota</taxon>
        <taxon>Neoptera</taxon>
        <taxon>Endopterygota</taxon>
        <taxon>Coleoptera</taxon>
        <taxon>Polyphaga</taxon>
        <taxon>Cucujiformia</taxon>
        <taxon>Curculionidae</taxon>
        <taxon>Scolytinae</taxon>
        <taxon>Dendroctonus</taxon>
    </lineage>
</organism>
<feature type="compositionally biased region" description="Basic and acidic residues" evidence="2">
    <location>
        <begin position="2616"/>
        <end position="2630"/>
    </location>
</feature>
<feature type="region of interest" description="Disordered" evidence="2">
    <location>
        <begin position="3463"/>
        <end position="3486"/>
    </location>
</feature>
<reference evidence="4" key="2">
    <citation type="submission" date="2024-08" db="UniProtKB">
        <authorList>
            <consortium name="EnsemblMetazoa"/>
        </authorList>
    </citation>
    <scope>IDENTIFICATION</scope>
</reference>
<feature type="compositionally biased region" description="Basic and acidic residues" evidence="2">
    <location>
        <begin position="3849"/>
        <end position="3862"/>
    </location>
</feature>
<evidence type="ECO:0000256" key="2">
    <source>
        <dbReference type="SAM" id="MobiDB-lite"/>
    </source>
</evidence>
<dbReference type="PROSITE" id="PS00028">
    <property type="entry name" value="ZINC_FINGER_C2H2_1"/>
    <property type="match status" value="4"/>
</dbReference>
<feature type="region of interest" description="Disordered" evidence="2">
    <location>
        <begin position="1"/>
        <end position="80"/>
    </location>
</feature>
<feature type="region of interest" description="Disordered" evidence="2">
    <location>
        <begin position="3849"/>
        <end position="3944"/>
    </location>
</feature>
<feature type="region of interest" description="Disordered" evidence="2">
    <location>
        <begin position="3368"/>
        <end position="3398"/>
    </location>
</feature>
<feature type="region of interest" description="Disordered" evidence="2">
    <location>
        <begin position="3699"/>
        <end position="3801"/>
    </location>
</feature>
<feature type="region of interest" description="Disordered" evidence="2">
    <location>
        <begin position="3962"/>
        <end position="3982"/>
    </location>
</feature>
<evidence type="ECO:0000259" key="3">
    <source>
        <dbReference type="PROSITE" id="PS50157"/>
    </source>
</evidence>
<keyword evidence="1" id="KW-0479">Metal-binding</keyword>
<feature type="domain" description="C2H2-type" evidence="3">
    <location>
        <begin position="174"/>
        <end position="202"/>
    </location>
</feature>
<dbReference type="EnsemblMetazoa" id="XM_019898338.1">
    <property type="protein sequence ID" value="XP_019753897.1"/>
    <property type="gene ID" value="LOC109533104"/>
</dbReference>
<dbReference type="GO" id="GO:0008270">
    <property type="term" value="F:zinc ion binding"/>
    <property type="evidence" value="ECO:0007669"/>
    <property type="project" value="UniProtKB-KW"/>
</dbReference>
<feature type="region of interest" description="Disordered" evidence="2">
    <location>
        <begin position="2616"/>
        <end position="2642"/>
    </location>
</feature>
<feature type="compositionally biased region" description="Basic residues" evidence="2">
    <location>
        <begin position="3758"/>
        <end position="3769"/>
    </location>
</feature>
<feature type="compositionally biased region" description="Basic residues" evidence="2">
    <location>
        <begin position="2717"/>
        <end position="2729"/>
    </location>
</feature>
<reference evidence="5" key="1">
    <citation type="journal article" date="2013" name="Genome Biol.">
        <title>Draft genome of the mountain pine beetle, Dendroctonus ponderosae Hopkins, a major forest pest.</title>
        <authorList>
            <person name="Keeling C.I."/>
            <person name="Yuen M.M."/>
            <person name="Liao N.Y."/>
            <person name="Docking T.R."/>
            <person name="Chan S.K."/>
            <person name="Taylor G.A."/>
            <person name="Palmquist D.L."/>
            <person name="Jackman S.D."/>
            <person name="Nguyen A."/>
            <person name="Li M."/>
            <person name="Henderson H."/>
            <person name="Janes J.K."/>
            <person name="Zhao Y."/>
            <person name="Pandoh P."/>
            <person name="Moore R."/>
            <person name="Sperling F.A."/>
            <person name="Huber D.P."/>
            <person name="Birol I."/>
            <person name="Jones S.J."/>
            <person name="Bohlmann J."/>
        </authorList>
    </citation>
    <scope>NUCLEOTIDE SEQUENCE</scope>
</reference>
<feature type="region of interest" description="Disordered" evidence="2">
    <location>
        <begin position="270"/>
        <end position="301"/>
    </location>
</feature>
<feature type="region of interest" description="Disordered" evidence="2">
    <location>
        <begin position="1117"/>
        <end position="1179"/>
    </location>
</feature>
<dbReference type="Proteomes" id="UP000019118">
    <property type="component" value="Unassembled WGS sequence"/>
</dbReference>
<feature type="compositionally biased region" description="Pro residues" evidence="2">
    <location>
        <begin position="3702"/>
        <end position="3711"/>
    </location>
</feature>
<feature type="compositionally biased region" description="Basic and acidic residues" evidence="2">
    <location>
        <begin position="3962"/>
        <end position="3974"/>
    </location>
</feature>
<evidence type="ECO:0000313" key="4">
    <source>
        <dbReference type="EnsemblMetazoa" id="XP_019753897.1"/>
    </source>
</evidence>
<feature type="region of interest" description="Disordered" evidence="2">
    <location>
        <begin position="2957"/>
        <end position="2981"/>
    </location>
</feature>
<feature type="compositionally biased region" description="Basic and acidic residues" evidence="2">
    <location>
        <begin position="3712"/>
        <end position="3721"/>
    </location>
</feature>
<feature type="region of interest" description="Disordered" evidence="2">
    <location>
        <begin position="836"/>
        <end position="874"/>
    </location>
</feature>
<feature type="region of interest" description="Disordered" evidence="2">
    <location>
        <begin position="2892"/>
        <end position="2937"/>
    </location>
</feature>
<feature type="region of interest" description="Disordered" evidence="2">
    <location>
        <begin position="2656"/>
        <end position="2676"/>
    </location>
</feature>
<feature type="compositionally biased region" description="Polar residues" evidence="2">
    <location>
        <begin position="54"/>
        <end position="80"/>
    </location>
</feature>